<dbReference type="AlphaFoldDB" id="A0A8K0UYE9"/>
<feature type="region of interest" description="Disordered" evidence="1">
    <location>
        <begin position="288"/>
        <end position="321"/>
    </location>
</feature>
<comment type="caution">
    <text evidence="2">The sequence shown here is derived from an EMBL/GenBank/DDBJ whole genome shotgun (WGS) entry which is preliminary data.</text>
</comment>
<sequence>MLTHRGFSAWITCNGSILPEYDIQLNEETGVAKCWIPSYDGQPFTVHWKDHGGYVDTTSYIYLDGQMVPGRFLFGFGETEKSAARLGTDTQLPFMFAMSSEDGEESNEDNEQHLIQLKIKRVTRIGPSEANEYKDAPKPRRSGRGKHHVQYGGARPAPAQQPKTWRTKPYDPNEPIVYVAFQFHYAPMDTLIAQGVVTAESGDSADVSDDGEDDHGGEEVDDQQADTLRPTLPGKRKAPLTPSPSPGPSTKRQKPSSRNSSMDKWDLLSRLDTDIPFGSQDSDFSFPTFSFDSPLSIGASSQTSVSEAGSSKTSPKRSYYR</sequence>
<reference evidence="2" key="1">
    <citation type="journal article" date="2021" name="New Phytol.">
        <title>Evolutionary innovations through gain and loss of genes in the ectomycorrhizal Boletales.</title>
        <authorList>
            <person name="Wu G."/>
            <person name="Miyauchi S."/>
            <person name="Morin E."/>
            <person name="Kuo A."/>
            <person name="Drula E."/>
            <person name="Varga T."/>
            <person name="Kohler A."/>
            <person name="Feng B."/>
            <person name="Cao Y."/>
            <person name="Lipzen A."/>
            <person name="Daum C."/>
            <person name="Hundley H."/>
            <person name="Pangilinan J."/>
            <person name="Johnson J."/>
            <person name="Barry K."/>
            <person name="LaButti K."/>
            <person name="Ng V."/>
            <person name="Ahrendt S."/>
            <person name="Min B."/>
            <person name="Choi I.G."/>
            <person name="Park H."/>
            <person name="Plett J.M."/>
            <person name="Magnuson J."/>
            <person name="Spatafora J.W."/>
            <person name="Nagy L.G."/>
            <person name="Henrissat B."/>
            <person name="Grigoriev I.V."/>
            <person name="Yang Z.L."/>
            <person name="Xu J."/>
            <person name="Martin F.M."/>
        </authorList>
    </citation>
    <scope>NUCLEOTIDE SEQUENCE</scope>
    <source>
        <strain evidence="2">KKN 215</strain>
    </source>
</reference>
<feature type="compositionally biased region" description="Polar residues" evidence="1">
    <location>
        <begin position="298"/>
        <end position="313"/>
    </location>
</feature>
<gene>
    <name evidence="2" type="ORF">BXZ70DRAFT_268016</name>
</gene>
<feature type="region of interest" description="Disordered" evidence="1">
    <location>
        <begin position="126"/>
        <end position="170"/>
    </location>
</feature>
<dbReference type="EMBL" id="JAEVFJ010000002">
    <property type="protein sequence ID" value="KAH8107007.1"/>
    <property type="molecule type" value="Genomic_DNA"/>
</dbReference>
<name>A0A8K0UYE9_9AGAR</name>
<feature type="region of interest" description="Disordered" evidence="1">
    <location>
        <begin position="201"/>
        <end position="265"/>
    </location>
</feature>
<evidence type="ECO:0000313" key="2">
    <source>
        <dbReference type="EMBL" id="KAH8107007.1"/>
    </source>
</evidence>
<feature type="compositionally biased region" description="Basic residues" evidence="1">
    <location>
        <begin position="139"/>
        <end position="149"/>
    </location>
</feature>
<dbReference type="OrthoDB" id="3237202at2759"/>
<accession>A0A8K0UYE9</accession>
<proteinExistence type="predicted"/>
<evidence type="ECO:0000256" key="1">
    <source>
        <dbReference type="SAM" id="MobiDB-lite"/>
    </source>
</evidence>
<protein>
    <submittedName>
        <fullName evidence="2">Uncharacterized protein</fullName>
    </submittedName>
</protein>
<feature type="compositionally biased region" description="Acidic residues" evidence="1">
    <location>
        <begin position="206"/>
        <end position="224"/>
    </location>
</feature>
<keyword evidence="3" id="KW-1185">Reference proteome</keyword>
<evidence type="ECO:0000313" key="3">
    <source>
        <dbReference type="Proteomes" id="UP000813824"/>
    </source>
</evidence>
<dbReference type="Proteomes" id="UP000813824">
    <property type="component" value="Unassembled WGS sequence"/>
</dbReference>
<organism evidence="2 3">
    <name type="scientific">Cristinia sonorae</name>
    <dbReference type="NCBI Taxonomy" id="1940300"/>
    <lineage>
        <taxon>Eukaryota</taxon>
        <taxon>Fungi</taxon>
        <taxon>Dikarya</taxon>
        <taxon>Basidiomycota</taxon>
        <taxon>Agaricomycotina</taxon>
        <taxon>Agaricomycetes</taxon>
        <taxon>Agaricomycetidae</taxon>
        <taxon>Agaricales</taxon>
        <taxon>Pleurotineae</taxon>
        <taxon>Stephanosporaceae</taxon>
        <taxon>Cristinia</taxon>
    </lineage>
</organism>